<dbReference type="InterPro" id="IPR035459">
    <property type="entry name" value="Bzz1_SH3_1"/>
</dbReference>
<feature type="domain" description="F-BAR" evidence="14">
    <location>
        <begin position="8"/>
        <end position="275"/>
    </location>
</feature>
<evidence type="ECO:0000256" key="5">
    <source>
        <dbReference type="ARBA" id="ARBA00054085"/>
    </source>
</evidence>
<feature type="coiled-coil region" evidence="10">
    <location>
        <begin position="321"/>
        <end position="348"/>
    </location>
</feature>
<proteinExistence type="inferred from homology"/>
<keyword evidence="3" id="KW-0862">Zinc</keyword>
<feature type="region of interest" description="Disordered" evidence="11">
    <location>
        <begin position="453"/>
        <end position="551"/>
    </location>
</feature>
<feature type="region of interest" description="Disordered" evidence="11">
    <location>
        <begin position="652"/>
        <end position="680"/>
    </location>
</feature>
<feature type="domain" description="Phorbol-ester/DAG-type" evidence="13">
    <location>
        <begin position="405"/>
        <end position="455"/>
    </location>
</feature>
<dbReference type="InterPro" id="IPR046349">
    <property type="entry name" value="C1-like_sf"/>
</dbReference>
<dbReference type="PROSITE" id="PS50081">
    <property type="entry name" value="ZF_DAG_PE_2"/>
    <property type="match status" value="1"/>
</dbReference>
<organism evidence="15 16">
    <name type="scientific">Thermothielavioides terrestris</name>
    <dbReference type="NCBI Taxonomy" id="2587410"/>
    <lineage>
        <taxon>Eukaryota</taxon>
        <taxon>Fungi</taxon>
        <taxon>Dikarya</taxon>
        <taxon>Ascomycota</taxon>
        <taxon>Pezizomycotina</taxon>
        <taxon>Sordariomycetes</taxon>
        <taxon>Sordariomycetidae</taxon>
        <taxon>Sordariales</taxon>
        <taxon>Chaetomiaceae</taxon>
        <taxon>Thermothielavioides</taxon>
    </lineage>
</organism>
<dbReference type="SUPFAM" id="SSF50044">
    <property type="entry name" value="SH3-domain"/>
    <property type="match status" value="2"/>
</dbReference>
<dbReference type="InterPro" id="IPR001060">
    <property type="entry name" value="FCH_dom"/>
</dbReference>
<comment type="function">
    <text evidence="5">Plays a role in endocytosis and trafficking to the vacuole. Functions with type I myosins to restore polarity of the actin cytoskeleton after NaCl stress.</text>
</comment>
<dbReference type="PRINTS" id="PR00008">
    <property type="entry name" value="DAGPEDOMAIN"/>
</dbReference>
<feature type="domain" description="SH3" evidence="12">
    <location>
        <begin position="687"/>
        <end position="743"/>
    </location>
</feature>
<feature type="compositionally biased region" description="Basic and acidic residues" evidence="11">
    <location>
        <begin position="459"/>
        <end position="473"/>
    </location>
</feature>
<dbReference type="Pfam" id="PF00130">
    <property type="entry name" value="C1_1"/>
    <property type="match status" value="1"/>
</dbReference>
<dbReference type="InterPro" id="IPR020454">
    <property type="entry name" value="DAG/PE-bd"/>
</dbReference>
<keyword evidence="2" id="KW-0479">Metal-binding</keyword>
<evidence type="ECO:0000259" key="14">
    <source>
        <dbReference type="PROSITE" id="PS51741"/>
    </source>
</evidence>
<dbReference type="PANTHER" id="PTHR15735:SF21">
    <property type="entry name" value="PROTEIN NERVOUS WRECK"/>
    <property type="match status" value="1"/>
</dbReference>
<dbReference type="Pfam" id="PF14604">
    <property type="entry name" value="SH3_9"/>
    <property type="match status" value="1"/>
</dbReference>
<dbReference type="PROSITE" id="PS50002">
    <property type="entry name" value="SH3"/>
    <property type="match status" value="2"/>
</dbReference>
<dbReference type="Pfam" id="PF00611">
    <property type="entry name" value="FCH"/>
    <property type="match status" value="1"/>
</dbReference>
<dbReference type="FunFam" id="3.30.60.20:FF:000040">
    <property type="entry name" value="Actin polymerization protein Bzz1"/>
    <property type="match status" value="1"/>
</dbReference>
<feature type="compositionally biased region" description="Polar residues" evidence="11">
    <location>
        <begin position="497"/>
        <end position="518"/>
    </location>
</feature>
<evidence type="ECO:0000256" key="9">
    <source>
        <dbReference type="PROSITE-ProRule" id="PRU01077"/>
    </source>
</evidence>
<feature type="compositionally biased region" description="Low complexity" evidence="11">
    <location>
        <begin position="658"/>
        <end position="672"/>
    </location>
</feature>
<evidence type="ECO:0000256" key="3">
    <source>
        <dbReference type="ARBA" id="ARBA00022833"/>
    </source>
</evidence>
<dbReference type="InterPro" id="IPR027267">
    <property type="entry name" value="AH/BAR_dom_sf"/>
</dbReference>
<feature type="compositionally biased region" description="Low complexity" evidence="11">
    <location>
        <begin position="531"/>
        <end position="548"/>
    </location>
</feature>
<keyword evidence="4 9" id="KW-0175">Coiled coil</keyword>
<evidence type="ECO:0000256" key="4">
    <source>
        <dbReference type="ARBA" id="ARBA00023054"/>
    </source>
</evidence>
<feature type="domain" description="SH3" evidence="12">
    <location>
        <begin position="577"/>
        <end position="637"/>
    </location>
</feature>
<dbReference type="CDD" id="cd20824">
    <property type="entry name" value="C1_SpBZZ1-like"/>
    <property type="match status" value="1"/>
</dbReference>
<protein>
    <recommendedName>
        <fullName evidence="7">Protein BZZ1</fullName>
    </recommendedName>
</protein>
<sequence length="743" mass="81353">MAEVDVIPTLGSELKDGFKPANAWVANGIAWLDDIQSFYRERSAIEKEYSAKLNALAKKYFEKKTRKSASLSVGDTPAMTPGSLESASLTTWTTHLTSLEARADEHERYGNDLIGKVAEPLKHMGVRFEELRKRLAEYAEKLERERDASYADLRKMKGKYDAACQEVENKRKKTESSFDKAKAQSAFQQQILEMNNVKNSYLIAINVTNKQKEKYYHEYLPQVMDSLQDLSEFRTLRLNGLWSLAAKLEATMLQQSAGVIDHLSQEITRNQPHLDSMMYIRHNMGTFQEPANKVFEPSPVWHDDGAMIVDETAKIYLRNLLNKSKSQLGELRREADKKRREVEAVRRVKEKIRDGTEQKDEVAVVSQLFALQEDLHQVDRKRITVEVEVSTITSTVGDVTLGAKNHNFKSQTFKIPTNCDLCGERIWGLSAKGFDCRDCGYTCHSKCEMKVPAECPGEQSKEERKKLKQERQEAANALVKPSSGPPEHVAELPGLSRSDTVTSGKSGYAASSQRSMTGPLSPADETPPDVPSATRPTSTAAPSAGAGAARKHRVIAPPPAAYVSELPGSTPNGSSQAPEQKAKMLYAFEAGGPGELSVPEGRDLVILEPDTGSGWVKVRAGYKEGLVPATYIEITAASAAPAAPAAILPQHTGQSTYSNSGSSIGTAAGTSGAKKKGPAVAPRRGAKKLKYVEALYDYAAQSEAEHSMVEGERFVLIKEDPGDGWAEVEKGGVTKSVPASSAQ</sequence>
<dbReference type="EMBL" id="OUUZ01000008">
    <property type="protein sequence ID" value="SPQ22086.1"/>
    <property type="molecule type" value="Genomic_DNA"/>
</dbReference>
<dbReference type="Proteomes" id="UP000289323">
    <property type="component" value="Unassembled WGS sequence"/>
</dbReference>
<evidence type="ECO:0000256" key="6">
    <source>
        <dbReference type="ARBA" id="ARBA00061387"/>
    </source>
</evidence>
<dbReference type="SUPFAM" id="SSF103657">
    <property type="entry name" value="BAR/IMD domain-like"/>
    <property type="match status" value="1"/>
</dbReference>
<keyword evidence="1 8" id="KW-0728">SH3 domain</keyword>
<evidence type="ECO:0000313" key="15">
    <source>
        <dbReference type="EMBL" id="SPQ22086.1"/>
    </source>
</evidence>
<dbReference type="InterPro" id="IPR002219">
    <property type="entry name" value="PKC_DAG/PE"/>
</dbReference>
<evidence type="ECO:0000256" key="2">
    <source>
        <dbReference type="ARBA" id="ARBA00022723"/>
    </source>
</evidence>
<dbReference type="SMART" id="SM00326">
    <property type="entry name" value="SH3"/>
    <property type="match status" value="2"/>
</dbReference>
<dbReference type="SUPFAM" id="SSF57889">
    <property type="entry name" value="Cysteine-rich domain"/>
    <property type="match status" value="1"/>
</dbReference>
<dbReference type="Gene3D" id="3.30.60.20">
    <property type="match status" value="1"/>
</dbReference>
<comment type="similarity">
    <text evidence="6">Belongs to the BZZ1 family.</text>
</comment>
<dbReference type="GO" id="GO:0030833">
    <property type="term" value="P:regulation of actin filament polymerization"/>
    <property type="evidence" value="ECO:0007669"/>
    <property type="project" value="TreeGrafter"/>
</dbReference>
<dbReference type="CDD" id="cd11912">
    <property type="entry name" value="SH3_Bzz1_1"/>
    <property type="match status" value="1"/>
</dbReference>
<evidence type="ECO:0000256" key="8">
    <source>
        <dbReference type="PROSITE-ProRule" id="PRU00192"/>
    </source>
</evidence>
<evidence type="ECO:0000259" key="12">
    <source>
        <dbReference type="PROSITE" id="PS50002"/>
    </source>
</evidence>
<name>A0A3S4C5S1_9PEZI</name>
<dbReference type="GO" id="GO:0045010">
    <property type="term" value="P:actin nucleation"/>
    <property type="evidence" value="ECO:0007669"/>
    <property type="project" value="UniProtKB-ARBA"/>
</dbReference>
<gene>
    <name evidence="15" type="ORF">TT172_LOCUS4505</name>
</gene>
<dbReference type="FunFam" id="2.30.30.40:FF:000161">
    <property type="entry name" value="Actin polymerization protein Bzz1"/>
    <property type="match status" value="1"/>
</dbReference>
<evidence type="ECO:0000313" key="16">
    <source>
        <dbReference type="Proteomes" id="UP000289323"/>
    </source>
</evidence>
<dbReference type="PROSITE" id="PS00479">
    <property type="entry name" value="ZF_DAG_PE_1"/>
    <property type="match status" value="1"/>
</dbReference>
<evidence type="ECO:0000256" key="11">
    <source>
        <dbReference type="SAM" id="MobiDB-lite"/>
    </source>
</evidence>
<dbReference type="PANTHER" id="PTHR15735">
    <property type="entry name" value="FCH AND DOUBLE SH3 DOMAINS PROTEIN"/>
    <property type="match status" value="1"/>
</dbReference>
<evidence type="ECO:0000256" key="10">
    <source>
        <dbReference type="SAM" id="Coils"/>
    </source>
</evidence>
<dbReference type="GO" id="GO:0046872">
    <property type="term" value="F:metal ion binding"/>
    <property type="evidence" value="ECO:0007669"/>
    <property type="project" value="UniProtKB-KW"/>
</dbReference>
<evidence type="ECO:0000259" key="13">
    <source>
        <dbReference type="PROSITE" id="PS50081"/>
    </source>
</evidence>
<dbReference type="InterPro" id="IPR001452">
    <property type="entry name" value="SH3_domain"/>
</dbReference>
<dbReference type="FunFam" id="2.30.30.40:FF:000296">
    <property type="entry name" value="Actin polymerization protein Bzz1"/>
    <property type="match status" value="1"/>
</dbReference>
<dbReference type="SMART" id="SM00055">
    <property type="entry name" value="FCH"/>
    <property type="match status" value="1"/>
</dbReference>
<reference evidence="15 16" key="1">
    <citation type="submission" date="2018-04" db="EMBL/GenBank/DDBJ databases">
        <authorList>
            <person name="Huttner S."/>
            <person name="Dainat J."/>
        </authorList>
    </citation>
    <scope>NUCLEOTIDE SEQUENCE [LARGE SCALE GENOMIC DNA]</scope>
</reference>
<dbReference type="InterPro" id="IPR036028">
    <property type="entry name" value="SH3-like_dom_sf"/>
</dbReference>
<dbReference type="Gene3D" id="2.30.30.40">
    <property type="entry name" value="SH3 Domains"/>
    <property type="match status" value="2"/>
</dbReference>
<dbReference type="Pfam" id="PF00018">
    <property type="entry name" value="SH3_1"/>
    <property type="match status" value="1"/>
</dbReference>
<dbReference type="AlphaFoldDB" id="A0A3S4C5S1"/>
<accession>A0A3S4C5S1</accession>
<evidence type="ECO:0000256" key="7">
    <source>
        <dbReference type="ARBA" id="ARBA00074946"/>
    </source>
</evidence>
<dbReference type="SMART" id="SM00109">
    <property type="entry name" value="C1"/>
    <property type="match status" value="1"/>
</dbReference>
<feature type="coiled-coil region" evidence="10">
    <location>
        <begin position="128"/>
        <end position="184"/>
    </location>
</feature>
<evidence type="ECO:0000256" key="1">
    <source>
        <dbReference type="ARBA" id="ARBA00022443"/>
    </source>
</evidence>
<dbReference type="GO" id="GO:0030864">
    <property type="term" value="C:cortical actin cytoskeleton"/>
    <property type="evidence" value="ECO:0007669"/>
    <property type="project" value="UniProtKB-ARBA"/>
</dbReference>
<dbReference type="InterPro" id="IPR031160">
    <property type="entry name" value="F_BAR_dom"/>
</dbReference>
<dbReference type="FunFam" id="1.20.1270.60:FF:000060">
    <property type="entry name" value="Actin polymerization protein Bzz1"/>
    <property type="match status" value="1"/>
</dbReference>
<dbReference type="PROSITE" id="PS51741">
    <property type="entry name" value="F_BAR"/>
    <property type="match status" value="1"/>
</dbReference>
<dbReference type="Gene3D" id="1.20.1270.60">
    <property type="entry name" value="Arfaptin homology (AH) domain/BAR domain"/>
    <property type="match status" value="1"/>
</dbReference>